<evidence type="ECO:0000256" key="4">
    <source>
        <dbReference type="ARBA" id="ARBA00044955"/>
    </source>
</evidence>
<feature type="domain" description="LysM" evidence="6">
    <location>
        <begin position="431"/>
        <end position="481"/>
    </location>
</feature>
<organism evidence="7 8">
    <name type="scientific">Apiospora rasikravindrae</name>
    <dbReference type="NCBI Taxonomy" id="990691"/>
    <lineage>
        <taxon>Eukaryota</taxon>
        <taxon>Fungi</taxon>
        <taxon>Dikarya</taxon>
        <taxon>Ascomycota</taxon>
        <taxon>Pezizomycotina</taxon>
        <taxon>Sordariomycetes</taxon>
        <taxon>Xylariomycetidae</taxon>
        <taxon>Amphisphaeriales</taxon>
        <taxon>Apiosporaceae</taxon>
        <taxon>Apiospora</taxon>
    </lineage>
</organism>
<keyword evidence="8" id="KW-1185">Reference proteome</keyword>
<protein>
    <recommendedName>
        <fullName evidence="6">LysM domain-containing protein</fullName>
    </recommendedName>
</protein>
<evidence type="ECO:0000313" key="8">
    <source>
        <dbReference type="Proteomes" id="UP001444661"/>
    </source>
</evidence>
<name>A0ABR1TBP3_9PEZI</name>
<feature type="domain" description="LysM" evidence="6">
    <location>
        <begin position="246"/>
        <end position="297"/>
    </location>
</feature>
<dbReference type="InterPro" id="IPR052210">
    <property type="entry name" value="LysM1-like"/>
</dbReference>
<feature type="region of interest" description="Disordered" evidence="5">
    <location>
        <begin position="323"/>
        <end position="355"/>
    </location>
</feature>
<feature type="compositionally biased region" description="Polar residues" evidence="5">
    <location>
        <begin position="342"/>
        <end position="355"/>
    </location>
</feature>
<evidence type="ECO:0000256" key="3">
    <source>
        <dbReference type="ARBA" id="ARBA00023026"/>
    </source>
</evidence>
<dbReference type="PANTHER" id="PTHR34997">
    <property type="entry name" value="AM15"/>
    <property type="match status" value="1"/>
</dbReference>
<dbReference type="PANTHER" id="PTHR34997:SF2">
    <property type="entry name" value="LYSM DOMAIN-CONTAINING PROTEIN-RELATED"/>
    <property type="match status" value="1"/>
</dbReference>
<reference evidence="7 8" key="1">
    <citation type="submission" date="2023-01" db="EMBL/GenBank/DDBJ databases">
        <title>Analysis of 21 Apiospora genomes using comparative genomics revels a genus with tremendous synthesis potential of carbohydrate active enzymes and secondary metabolites.</title>
        <authorList>
            <person name="Sorensen T."/>
        </authorList>
    </citation>
    <scope>NUCLEOTIDE SEQUENCE [LARGE SCALE GENOMIC DNA]</scope>
    <source>
        <strain evidence="7 8">CBS 33761</strain>
    </source>
</reference>
<dbReference type="InterPro" id="IPR018392">
    <property type="entry name" value="LysM"/>
</dbReference>
<accession>A0ABR1TBP3</accession>
<keyword evidence="3" id="KW-0843">Virulence</keyword>
<dbReference type="PROSITE" id="PS51782">
    <property type="entry name" value="LYSM"/>
    <property type="match status" value="2"/>
</dbReference>
<dbReference type="Proteomes" id="UP001444661">
    <property type="component" value="Unassembled WGS sequence"/>
</dbReference>
<evidence type="ECO:0000313" key="7">
    <source>
        <dbReference type="EMBL" id="KAK8043400.1"/>
    </source>
</evidence>
<sequence length="485" mass="51311">MTSNVDNYWWEPDNLTALCTYDCFKAVDYWENDVSNRCDGQSLTAYNKLVPVDSVPGRYYDGVHVACLTNANSTTESDTAWCLLESQEWVGSDVIRPDCAANPNDPSCSDPTAVSAENQRMANLYGDDVLMYQRLNSPYLPNHDYSDYLISQYQDILDVCNYSMNMPELIITAQPAYSDAVPPALNLTTAQGCTGQLIVKSSLDPNANCQTIAQAFNVATGAVQAATASPDCRSAKDSFCLPQPCSLQQVPSGATCDSLAKSASTANLTVTTVQFLHWNPSIVGLCDSLQANDYYCATAPGGIYVPPPSTVAANGTGYTRGGNAGSDAGAGTGASPSGVGSNAPSPTQTGITTGCTEYDQPELGDGCEKFASNHGITPADLYAWNGVLGPRGDNCGSQFFLGYYYCIAGPASTAPPVPSPTQAGIASKCNSYTKALKGEYCSLFAQEHGISLADLYAWNTVLGANGENCGTSFFADYYYCTGVSS</sequence>
<dbReference type="EMBL" id="JAQQWK010000004">
    <property type="protein sequence ID" value="KAK8043400.1"/>
    <property type="molecule type" value="Genomic_DNA"/>
</dbReference>
<proteinExistence type="inferred from homology"/>
<gene>
    <name evidence="7" type="ORF">PG993_005830</name>
</gene>
<keyword evidence="2" id="KW-0732">Signal</keyword>
<dbReference type="InterPro" id="IPR036779">
    <property type="entry name" value="LysM_dom_sf"/>
</dbReference>
<keyword evidence="1" id="KW-0147">Chitin-binding</keyword>
<evidence type="ECO:0000256" key="1">
    <source>
        <dbReference type="ARBA" id="ARBA00022669"/>
    </source>
</evidence>
<comment type="caution">
    <text evidence="7">The sequence shown here is derived from an EMBL/GenBank/DDBJ whole genome shotgun (WGS) entry which is preliminary data.</text>
</comment>
<evidence type="ECO:0000256" key="2">
    <source>
        <dbReference type="ARBA" id="ARBA00022729"/>
    </source>
</evidence>
<evidence type="ECO:0000259" key="6">
    <source>
        <dbReference type="PROSITE" id="PS51782"/>
    </source>
</evidence>
<feature type="compositionally biased region" description="Gly residues" evidence="5">
    <location>
        <begin position="323"/>
        <end position="332"/>
    </location>
</feature>
<comment type="similarity">
    <text evidence="4">Belongs to the secreted LysM effector family.</text>
</comment>
<evidence type="ECO:0000256" key="5">
    <source>
        <dbReference type="SAM" id="MobiDB-lite"/>
    </source>
</evidence>
<dbReference type="Gene3D" id="3.10.350.10">
    <property type="entry name" value="LysM domain"/>
    <property type="match status" value="3"/>
</dbReference>